<organism evidence="1 2">
    <name type="scientific">Atlanticothrix silvestris CENA357</name>
    <dbReference type="NCBI Taxonomy" id="1725252"/>
    <lineage>
        <taxon>Bacteria</taxon>
        <taxon>Bacillati</taxon>
        <taxon>Cyanobacteriota</taxon>
        <taxon>Cyanophyceae</taxon>
        <taxon>Nostocales</taxon>
        <taxon>Nodulariaceae</taxon>
        <taxon>Atlanticothrix</taxon>
        <taxon>Atlanticothrix silvestris</taxon>
    </lineage>
</organism>
<comment type="caution">
    <text evidence="1">The sequence shown here is derived from an EMBL/GenBank/DDBJ whole genome shotgun (WGS) entry which is preliminary data.</text>
</comment>
<dbReference type="RefSeq" id="WP_214441009.1">
    <property type="nucleotide sequence ID" value="NZ_JAECZB010000081.1"/>
</dbReference>
<protein>
    <submittedName>
        <fullName evidence="1">Uncharacterized protein</fullName>
    </submittedName>
</protein>
<dbReference type="Proteomes" id="UP000599391">
    <property type="component" value="Unassembled WGS sequence"/>
</dbReference>
<dbReference type="EMBL" id="JAECZB010000081">
    <property type="protein sequence ID" value="MBH8554779.1"/>
    <property type="molecule type" value="Genomic_DNA"/>
</dbReference>
<proteinExistence type="predicted"/>
<keyword evidence="2" id="KW-1185">Reference proteome</keyword>
<accession>A0A8J7HKM5</accession>
<evidence type="ECO:0000313" key="2">
    <source>
        <dbReference type="Proteomes" id="UP000599391"/>
    </source>
</evidence>
<sequence>MAKEYIEEYWQELDDCKAEMISGGLQRLQDEFSAELATLGMDFPAINIAQSEISRGKSIDIPITIRRPPH</sequence>
<reference evidence="1 2" key="1">
    <citation type="journal article" date="2021" name="Int. J. Syst. Evol. Microbiol.">
        <title>Amazonocrinis nigriterrae gen. nov., sp. nov., Atlanticothrix silvestris gen. nov., sp. nov. and Dendronalium phyllosphericum gen. nov., sp. nov., nostocacean cyanobacteria from Brazilian environments.</title>
        <authorList>
            <person name="Alvarenga D.O."/>
            <person name="Andreote A.P.D."/>
            <person name="Branco L.H.Z."/>
            <person name="Delbaje E."/>
            <person name="Cruz R.B."/>
            <person name="Varani A.M."/>
            <person name="Fiore M.F."/>
        </authorList>
    </citation>
    <scope>NUCLEOTIDE SEQUENCE [LARGE SCALE GENOMIC DNA]</scope>
    <source>
        <strain evidence="1 2">CENA357</strain>
    </source>
</reference>
<dbReference type="AlphaFoldDB" id="A0A8J7HKM5"/>
<gene>
    <name evidence="1" type="ORF">I8751_20960</name>
</gene>
<evidence type="ECO:0000313" key="1">
    <source>
        <dbReference type="EMBL" id="MBH8554779.1"/>
    </source>
</evidence>
<name>A0A8J7HKM5_9CYAN</name>